<dbReference type="Proteomes" id="UP000477722">
    <property type="component" value="Unassembled WGS sequence"/>
</dbReference>
<comment type="caution">
    <text evidence="3">The sequence shown here is derived from an EMBL/GenBank/DDBJ whole genome shotgun (WGS) entry which is preliminary data.</text>
</comment>
<evidence type="ECO:0000313" key="3">
    <source>
        <dbReference type="EMBL" id="NGO70155.1"/>
    </source>
</evidence>
<evidence type="ECO:0000256" key="2">
    <source>
        <dbReference type="SAM" id="Phobius"/>
    </source>
</evidence>
<keyword evidence="2" id="KW-0812">Transmembrane</keyword>
<feature type="transmembrane region" description="Helical" evidence="2">
    <location>
        <begin position="184"/>
        <end position="205"/>
    </location>
</feature>
<dbReference type="AlphaFoldDB" id="A0A6G4WY44"/>
<gene>
    <name evidence="3" type="ORF">G5C65_17700</name>
</gene>
<keyword evidence="2" id="KW-1133">Transmembrane helix</keyword>
<feature type="transmembrane region" description="Helical" evidence="2">
    <location>
        <begin position="212"/>
        <end position="236"/>
    </location>
</feature>
<feature type="region of interest" description="Disordered" evidence="1">
    <location>
        <begin position="534"/>
        <end position="569"/>
    </location>
</feature>
<proteinExistence type="predicted"/>
<organism evidence="3 4">
    <name type="scientific">Streptomyces boncukensis</name>
    <dbReference type="NCBI Taxonomy" id="2711219"/>
    <lineage>
        <taxon>Bacteria</taxon>
        <taxon>Bacillati</taxon>
        <taxon>Actinomycetota</taxon>
        <taxon>Actinomycetes</taxon>
        <taxon>Kitasatosporales</taxon>
        <taxon>Streptomycetaceae</taxon>
        <taxon>Streptomyces</taxon>
    </lineage>
</organism>
<feature type="transmembrane region" description="Helical" evidence="2">
    <location>
        <begin position="63"/>
        <end position="81"/>
    </location>
</feature>
<feature type="region of interest" description="Disordered" evidence="1">
    <location>
        <begin position="1"/>
        <end position="45"/>
    </location>
</feature>
<keyword evidence="4" id="KW-1185">Reference proteome</keyword>
<accession>A0A6G4WY44</accession>
<evidence type="ECO:0000313" key="4">
    <source>
        <dbReference type="Proteomes" id="UP000477722"/>
    </source>
</evidence>
<reference evidence="3 4" key="1">
    <citation type="submission" date="2020-02" db="EMBL/GenBank/DDBJ databases">
        <title>Whole-genome analyses of novel actinobacteria.</title>
        <authorList>
            <person name="Sahin N."/>
            <person name="Tatar D."/>
        </authorList>
    </citation>
    <scope>NUCLEOTIDE SEQUENCE [LARGE SCALE GENOMIC DNA]</scope>
    <source>
        <strain evidence="3 4">SB3404</strain>
    </source>
</reference>
<feature type="compositionally biased region" description="Low complexity" evidence="1">
    <location>
        <begin position="26"/>
        <end position="45"/>
    </location>
</feature>
<evidence type="ECO:0000256" key="1">
    <source>
        <dbReference type="SAM" id="MobiDB-lite"/>
    </source>
</evidence>
<feature type="transmembrane region" description="Helical" evidence="2">
    <location>
        <begin position="258"/>
        <end position="278"/>
    </location>
</feature>
<protein>
    <submittedName>
        <fullName evidence="3">ABC transporter permease</fullName>
    </submittedName>
</protein>
<sequence>MRTAWERKERKERKGRNERESRGDVPGAPAGAPRSSGPPSSGRLLPRRWAATADLARAEGVRLLRHPALLGGLAVCLGLWVLDAVTSDADRYPVLHDEDRYAQLTLLVLAAGTFLAVHLAVLRPVRDEATDWHEAPVLEPWRRTAALLLSVLPAAVLAAVLAVARSVYLGLRPGAVGSPSASELAAGPAVVLLAGALAVLAGTWLRSAAAGPIVLGLLAIGTVAGALSPFASWRWWGLVAVEDESRASLPSELLHRPAAPHLLYLLCLAVVLGALALLRAGHRGRAVQAVAALALAGAVTAGAVQLRPVPESVNEARDGARLAPARDQQCTREGRVTYCAFPEFAERHRQWARVADGVLRWVPARDRAERYFVRQRVPGTVTSADEVQPPPPVDRWAADDRRAGTPRSVPVGMEWGSGSDSAHDDTIAFAAAFANRVTERRTSGDSGGTAPEPAALCGARGIVALWLAAQSAPEAESGLRSTVPRSFGDTVEIESAAAPGVALQRTDVETVLRLLDRPADDVAAKVATSWAELVDPDTPSPRAGELLGVRAPSAPAPADPEEAQLCPRA</sequence>
<feature type="transmembrane region" description="Helical" evidence="2">
    <location>
        <begin position="101"/>
        <end position="122"/>
    </location>
</feature>
<feature type="region of interest" description="Disordered" evidence="1">
    <location>
        <begin position="382"/>
        <end position="410"/>
    </location>
</feature>
<name>A0A6G4WY44_9ACTN</name>
<feature type="transmembrane region" description="Helical" evidence="2">
    <location>
        <begin position="285"/>
        <end position="304"/>
    </location>
</feature>
<keyword evidence="2" id="KW-0472">Membrane</keyword>
<dbReference type="EMBL" id="JAAKZZ010000172">
    <property type="protein sequence ID" value="NGO70155.1"/>
    <property type="molecule type" value="Genomic_DNA"/>
</dbReference>
<feature type="transmembrane region" description="Helical" evidence="2">
    <location>
        <begin position="143"/>
        <end position="164"/>
    </location>
</feature>